<keyword evidence="5 8" id="KW-1133">Transmembrane helix</keyword>
<comment type="caution">
    <text evidence="8">Lacks conserved residue(s) required for the propagation of feature annotation.</text>
</comment>
<feature type="transmembrane region" description="Helical" evidence="8">
    <location>
        <begin position="413"/>
        <end position="434"/>
    </location>
</feature>
<dbReference type="GO" id="GO:0005385">
    <property type="term" value="F:zinc ion transmembrane transporter activity"/>
    <property type="evidence" value="ECO:0007669"/>
    <property type="project" value="InterPro"/>
</dbReference>
<organism evidence="10 11">
    <name type="scientific">Papaver somniferum</name>
    <name type="common">Opium poppy</name>
    <dbReference type="NCBI Taxonomy" id="3469"/>
    <lineage>
        <taxon>Eukaryota</taxon>
        <taxon>Viridiplantae</taxon>
        <taxon>Streptophyta</taxon>
        <taxon>Embryophyta</taxon>
        <taxon>Tracheophyta</taxon>
        <taxon>Spermatophyta</taxon>
        <taxon>Magnoliopsida</taxon>
        <taxon>Ranunculales</taxon>
        <taxon>Papaveraceae</taxon>
        <taxon>Papaveroideae</taxon>
        <taxon>Papaver</taxon>
    </lineage>
</organism>
<feature type="transmembrane region" description="Helical" evidence="8">
    <location>
        <begin position="454"/>
        <end position="474"/>
    </location>
</feature>
<name>A0A4Y7IH48_PAPSO</name>
<reference evidence="10 11" key="1">
    <citation type="journal article" date="2018" name="Science">
        <title>The opium poppy genome and morphinan production.</title>
        <authorList>
            <person name="Guo L."/>
            <person name="Winzer T."/>
            <person name="Yang X."/>
            <person name="Li Y."/>
            <person name="Ning Z."/>
            <person name="He Z."/>
            <person name="Teodor R."/>
            <person name="Lu Y."/>
            <person name="Bowser T.A."/>
            <person name="Graham I.A."/>
            <person name="Ye K."/>
        </authorList>
    </citation>
    <scope>NUCLEOTIDE SEQUENCE [LARGE SCALE GENOMIC DNA]</scope>
    <source>
        <strain evidence="11">cv. HN1</strain>
        <tissue evidence="10">Leaves</tissue>
    </source>
</reference>
<dbReference type="PANTHER" id="PTHR11040">
    <property type="entry name" value="ZINC/IRON TRANSPORTER"/>
    <property type="match status" value="1"/>
</dbReference>
<sequence length="506" mass="53481">MMKKMSSSYNSVLLILLVVLVQFINYPVTVSGECICEPEDEEGVDKSKALVLKIISIAVILTASAIGVCLPILGRRIPALHPDSNIFFVIKSFAAGVILATGFIHILPDAFGDLTSPCLKENPWGNFPFTGFVAMMSAILTLMADSLATGYYRRSELKKKFSHNGRDETKVGVTVGDDENEAGDKVEVHTHATHGHSHGSSLSSSADMLLRHKVITQVLELGILVHSVIIGVAVGVSQSPSTIRPLLGALTFHQFFEGIGLGGCITQAEFNAKYVVWMCAFFALTTPGGIAIGIGITNVYSETSPTALIVQGVMNAAAAGILIYMSLVDLLAAIFMDPKLQENGMLQLSSYVALLLGAGAMSVLELGIVVHSEIIGIALGASEDPSSIKPLVGALTFHQFFEGVGLGGCIPQVLIMILFFSLTTPIGIGIGIGISSSYEENSPTALITSGVLDAAAAGILIYMSLVDLLAADFMNPRIQQNAKLQFSAYVSLLVGATCMAIIAKWA</sequence>
<dbReference type="AlphaFoldDB" id="A0A4Y7IH48"/>
<dbReference type="STRING" id="3469.A0A4Y7IH48"/>
<keyword evidence="4 8" id="KW-0812">Transmembrane</keyword>
<protein>
    <submittedName>
        <fullName evidence="10">Uncharacterized protein</fullName>
    </submittedName>
</protein>
<comment type="similarity">
    <text evidence="2 8">Belongs to the ZIP transporter (TC 2.A.5) family.</text>
</comment>
<dbReference type="PANTHER" id="PTHR11040:SF35">
    <property type="entry name" value="ZINC TRANSPORTER 5"/>
    <property type="match status" value="1"/>
</dbReference>
<evidence type="ECO:0000256" key="7">
    <source>
        <dbReference type="ARBA" id="ARBA00023136"/>
    </source>
</evidence>
<evidence type="ECO:0000256" key="5">
    <source>
        <dbReference type="ARBA" id="ARBA00022989"/>
    </source>
</evidence>
<evidence type="ECO:0000256" key="6">
    <source>
        <dbReference type="ARBA" id="ARBA00023065"/>
    </source>
</evidence>
<evidence type="ECO:0000256" key="4">
    <source>
        <dbReference type="ARBA" id="ARBA00022692"/>
    </source>
</evidence>
<evidence type="ECO:0000256" key="2">
    <source>
        <dbReference type="ARBA" id="ARBA00006939"/>
    </source>
</evidence>
<keyword evidence="7 8" id="KW-0472">Membrane</keyword>
<comment type="subcellular location">
    <subcellularLocation>
        <location evidence="1 8">Membrane</location>
        <topology evidence="1 8">Multi-pass membrane protein</topology>
    </subcellularLocation>
</comment>
<dbReference type="Pfam" id="PF02535">
    <property type="entry name" value="Zip"/>
    <property type="match status" value="1"/>
</dbReference>
<gene>
    <name evidence="10" type="ORF">C5167_041184</name>
</gene>
<evidence type="ECO:0000256" key="1">
    <source>
        <dbReference type="ARBA" id="ARBA00004141"/>
    </source>
</evidence>
<dbReference type="NCBIfam" id="TIGR00820">
    <property type="entry name" value="zip"/>
    <property type="match status" value="1"/>
</dbReference>
<dbReference type="OMA" id="ECICEPE"/>
<evidence type="ECO:0000256" key="8">
    <source>
        <dbReference type="RuleBase" id="RU362088"/>
    </source>
</evidence>
<evidence type="ECO:0000256" key="3">
    <source>
        <dbReference type="ARBA" id="ARBA00022448"/>
    </source>
</evidence>
<feature type="chain" id="PRO_5021412578" evidence="9">
    <location>
        <begin position="33"/>
        <end position="506"/>
    </location>
</feature>
<dbReference type="InterPro" id="IPR004698">
    <property type="entry name" value="Zn/Fe_permease_fun/pln"/>
</dbReference>
<feature type="transmembrane region" description="Helical" evidence="8">
    <location>
        <begin position="51"/>
        <end position="74"/>
    </location>
</feature>
<keyword evidence="9" id="KW-0732">Signal</keyword>
<keyword evidence="11" id="KW-1185">Reference proteome</keyword>
<feature type="transmembrane region" description="Helical" evidence="8">
    <location>
        <begin position="312"/>
        <end position="336"/>
    </location>
</feature>
<feature type="transmembrane region" description="Helical" evidence="8">
    <location>
        <begin position="348"/>
        <end position="370"/>
    </location>
</feature>
<dbReference type="Gramene" id="RZC48233">
    <property type="protein sequence ID" value="RZC48233"/>
    <property type="gene ID" value="C5167_041184"/>
</dbReference>
<feature type="transmembrane region" description="Helical" evidence="8">
    <location>
        <begin position="127"/>
        <end position="152"/>
    </location>
</feature>
<accession>A0A4Y7IH48</accession>
<keyword evidence="6 8" id="KW-0406">Ion transport</keyword>
<evidence type="ECO:0000313" key="11">
    <source>
        <dbReference type="Proteomes" id="UP000316621"/>
    </source>
</evidence>
<keyword evidence="3 8" id="KW-0813">Transport</keyword>
<evidence type="ECO:0000313" key="10">
    <source>
        <dbReference type="EMBL" id="RZC48233.1"/>
    </source>
</evidence>
<dbReference type="InterPro" id="IPR003689">
    <property type="entry name" value="ZIP"/>
</dbReference>
<feature type="transmembrane region" description="Helical" evidence="8">
    <location>
        <begin position="275"/>
        <end position="300"/>
    </location>
</feature>
<proteinExistence type="inferred from homology"/>
<dbReference type="EMBL" id="CM010715">
    <property type="protein sequence ID" value="RZC48233.1"/>
    <property type="molecule type" value="Genomic_DNA"/>
</dbReference>
<dbReference type="Proteomes" id="UP000316621">
    <property type="component" value="Chromosome 1"/>
</dbReference>
<feature type="transmembrane region" description="Helical" evidence="8">
    <location>
        <begin position="86"/>
        <end position="107"/>
    </location>
</feature>
<feature type="signal peptide" evidence="9">
    <location>
        <begin position="1"/>
        <end position="32"/>
    </location>
</feature>
<dbReference type="GO" id="GO:0005886">
    <property type="term" value="C:plasma membrane"/>
    <property type="evidence" value="ECO:0007669"/>
    <property type="project" value="TreeGrafter"/>
</dbReference>
<evidence type="ECO:0000256" key="9">
    <source>
        <dbReference type="SAM" id="SignalP"/>
    </source>
</evidence>
<feature type="transmembrane region" description="Helical" evidence="8">
    <location>
        <begin position="486"/>
        <end position="505"/>
    </location>
</feature>